<feature type="region of interest" description="Disordered" evidence="4">
    <location>
        <begin position="15"/>
        <end position="38"/>
    </location>
</feature>
<dbReference type="OrthoDB" id="435881at2759"/>
<name>W9X7L8_9EURO</name>
<sequence>MRYVTTSFWTDLDDVNKDDPPPVKHSTTAADSVSSMRPTEPSRYQTFVFAFYSSTVDLRQLHPTEGRTFTLWQWFVERVDPVLKLIHIPTIQRQILQASQDLANIPPAFESLMFSIYHAAVTSIQCSVSYQTLLQEERQTLLDRYRFGVEQALAKANFMSSPNVPTLQALTLYLICARQSADKTYIWSLTGLLIRLAMKLGLHRDPVALGLPPFHAEMRRRLWWQILILDVRTAEDNDMDPVICEHAFDTKYPANVNDVDLDVNMTEPVRGSDRRTEMLFTLTRFEVSYGARKLVFSPKFTVDNGYPSLSVQEKIDMADSLLGKIEGKYLRNCDTRIPICFLAATANRIVLAKIKLTISHPTRSGSSKISQERHQSLVENSIEIIEYARTLRADDKYSRWVWLFQTYIEWDAVAFLLHSINAVPLPTLLERAWKAIDTFFRDWKGHVLDTDRRWRRLESLRAKAATKQGLHGLPSNADEAQLTTRSWEQDANTTVSFIPLNSGNVANLGDCSTQPDGEHQSHSALSTASRSHLAGEATGAEYVDWNFDNVPYIMQSASTWEMDLDENAFSSWI</sequence>
<evidence type="ECO:0000256" key="3">
    <source>
        <dbReference type="ARBA" id="ARBA00023242"/>
    </source>
</evidence>
<dbReference type="PANTHER" id="PTHR31001">
    <property type="entry name" value="UNCHARACTERIZED TRANSCRIPTIONAL REGULATORY PROTEIN"/>
    <property type="match status" value="1"/>
</dbReference>
<organism evidence="6 7">
    <name type="scientific">Cladophialophora psammophila CBS 110553</name>
    <dbReference type="NCBI Taxonomy" id="1182543"/>
    <lineage>
        <taxon>Eukaryota</taxon>
        <taxon>Fungi</taxon>
        <taxon>Dikarya</taxon>
        <taxon>Ascomycota</taxon>
        <taxon>Pezizomycotina</taxon>
        <taxon>Eurotiomycetes</taxon>
        <taxon>Chaetothyriomycetidae</taxon>
        <taxon>Chaetothyriales</taxon>
        <taxon>Herpotrichiellaceae</taxon>
        <taxon>Cladophialophora</taxon>
    </lineage>
</organism>
<feature type="region of interest" description="Disordered" evidence="4">
    <location>
        <begin position="510"/>
        <end position="530"/>
    </location>
</feature>
<keyword evidence="2" id="KW-0479">Metal-binding</keyword>
<feature type="domain" description="Xylanolytic transcriptional activator regulatory" evidence="5">
    <location>
        <begin position="186"/>
        <end position="259"/>
    </location>
</feature>
<dbReference type="GO" id="GO:0006351">
    <property type="term" value="P:DNA-templated transcription"/>
    <property type="evidence" value="ECO:0007669"/>
    <property type="project" value="InterPro"/>
</dbReference>
<dbReference type="STRING" id="1182543.W9X7L8"/>
<gene>
    <name evidence="6" type="ORF">A1O5_10591</name>
</gene>
<accession>W9X7L8</accession>
<dbReference type="GO" id="GO:0005634">
    <property type="term" value="C:nucleus"/>
    <property type="evidence" value="ECO:0007669"/>
    <property type="project" value="UniProtKB-SubCell"/>
</dbReference>
<dbReference type="AlphaFoldDB" id="W9X7L8"/>
<dbReference type="PANTHER" id="PTHR31001:SF50">
    <property type="entry name" value="ZN(II)2CYS6 TRANSCRIPTION FACTOR (EUROFUNG)"/>
    <property type="match status" value="1"/>
</dbReference>
<dbReference type="GO" id="GO:0003677">
    <property type="term" value="F:DNA binding"/>
    <property type="evidence" value="ECO:0007669"/>
    <property type="project" value="InterPro"/>
</dbReference>
<dbReference type="SMART" id="SM00906">
    <property type="entry name" value="Fungal_trans"/>
    <property type="match status" value="1"/>
</dbReference>
<dbReference type="Pfam" id="PF04082">
    <property type="entry name" value="Fungal_trans"/>
    <property type="match status" value="1"/>
</dbReference>
<evidence type="ECO:0000256" key="4">
    <source>
        <dbReference type="SAM" id="MobiDB-lite"/>
    </source>
</evidence>
<evidence type="ECO:0000256" key="2">
    <source>
        <dbReference type="ARBA" id="ARBA00022723"/>
    </source>
</evidence>
<dbReference type="CDD" id="cd12148">
    <property type="entry name" value="fungal_TF_MHR"/>
    <property type="match status" value="1"/>
</dbReference>
<dbReference type="HOGENOM" id="CLU_004083_7_2_1"/>
<dbReference type="eggNOG" id="ENOG502SIT3">
    <property type="taxonomic scope" value="Eukaryota"/>
</dbReference>
<keyword evidence="7" id="KW-1185">Reference proteome</keyword>
<dbReference type="GeneID" id="19195284"/>
<dbReference type="Proteomes" id="UP000019471">
    <property type="component" value="Unassembled WGS sequence"/>
</dbReference>
<comment type="subcellular location">
    <subcellularLocation>
        <location evidence="1">Nucleus</location>
    </subcellularLocation>
</comment>
<dbReference type="EMBL" id="AMGX01000020">
    <property type="protein sequence ID" value="EXJ66439.1"/>
    <property type="molecule type" value="Genomic_DNA"/>
</dbReference>
<dbReference type="RefSeq" id="XP_007749357.1">
    <property type="nucleotide sequence ID" value="XM_007751167.1"/>
</dbReference>
<comment type="caution">
    <text evidence="6">The sequence shown here is derived from an EMBL/GenBank/DDBJ whole genome shotgun (WGS) entry which is preliminary data.</text>
</comment>
<reference evidence="6 7" key="1">
    <citation type="submission" date="2013-03" db="EMBL/GenBank/DDBJ databases">
        <title>The Genome Sequence of Cladophialophora psammophila CBS 110553.</title>
        <authorList>
            <consortium name="The Broad Institute Genomics Platform"/>
            <person name="Cuomo C."/>
            <person name="de Hoog S."/>
            <person name="Gorbushina A."/>
            <person name="Walker B."/>
            <person name="Young S.K."/>
            <person name="Zeng Q."/>
            <person name="Gargeya S."/>
            <person name="Fitzgerald M."/>
            <person name="Haas B."/>
            <person name="Abouelleil A."/>
            <person name="Allen A.W."/>
            <person name="Alvarado L."/>
            <person name="Arachchi H.M."/>
            <person name="Berlin A.M."/>
            <person name="Chapman S.B."/>
            <person name="Gainer-Dewar J."/>
            <person name="Goldberg J."/>
            <person name="Griggs A."/>
            <person name="Gujja S."/>
            <person name="Hansen M."/>
            <person name="Howarth C."/>
            <person name="Imamovic A."/>
            <person name="Ireland A."/>
            <person name="Larimer J."/>
            <person name="McCowan C."/>
            <person name="Murphy C."/>
            <person name="Pearson M."/>
            <person name="Poon T.W."/>
            <person name="Priest M."/>
            <person name="Roberts A."/>
            <person name="Saif S."/>
            <person name="Shea T."/>
            <person name="Sisk P."/>
            <person name="Sykes S."/>
            <person name="Wortman J."/>
            <person name="Nusbaum C."/>
            <person name="Birren B."/>
        </authorList>
    </citation>
    <scope>NUCLEOTIDE SEQUENCE [LARGE SCALE GENOMIC DNA]</scope>
    <source>
        <strain evidence="6 7">CBS 110553</strain>
    </source>
</reference>
<evidence type="ECO:0000313" key="7">
    <source>
        <dbReference type="Proteomes" id="UP000019471"/>
    </source>
</evidence>
<keyword evidence="3" id="KW-0539">Nucleus</keyword>
<dbReference type="InterPro" id="IPR007219">
    <property type="entry name" value="XnlR_reg_dom"/>
</dbReference>
<dbReference type="GO" id="GO:0008270">
    <property type="term" value="F:zinc ion binding"/>
    <property type="evidence" value="ECO:0007669"/>
    <property type="project" value="InterPro"/>
</dbReference>
<dbReference type="InterPro" id="IPR050613">
    <property type="entry name" value="Sec_Metabolite_Reg"/>
</dbReference>
<proteinExistence type="predicted"/>
<evidence type="ECO:0000259" key="5">
    <source>
        <dbReference type="SMART" id="SM00906"/>
    </source>
</evidence>
<protein>
    <recommendedName>
        <fullName evidence="5">Xylanolytic transcriptional activator regulatory domain-containing protein</fullName>
    </recommendedName>
</protein>
<evidence type="ECO:0000256" key="1">
    <source>
        <dbReference type="ARBA" id="ARBA00004123"/>
    </source>
</evidence>
<feature type="compositionally biased region" description="Polar residues" evidence="4">
    <location>
        <begin position="25"/>
        <end position="38"/>
    </location>
</feature>
<evidence type="ECO:0000313" key="6">
    <source>
        <dbReference type="EMBL" id="EXJ66439.1"/>
    </source>
</evidence>